<protein>
    <recommendedName>
        <fullName evidence="4">START domain-containing protein</fullName>
    </recommendedName>
</protein>
<dbReference type="GeneID" id="18923591"/>
<name>F4RUK7_MELLP</name>
<dbReference type="Proteomes" id="UP000001072">
    <property type="component" value="Unassembled WGS sequence"/>
</dbReference>
<feature type="compositionally biased region" description="Polar residues" evidence="1">
    <location>
        <begin position="31"/>
        <end position="47"/>
    </location>
</feature>
<dbReference type="AlphaFoldDB" id="F4RUK7"/>
<dbReference type="Gene3D" id="3.30.530.20">
    <property type="match status" value="1"/>
</dbReference>
<dbReference type="STRING" id="747676.F4RUK7"/>
<dbReference type="VEuPathDB" id="FungiDB:MELLADRAFT_108875"/>
<organism evidence="3">
    <name type="scientific">Melampsora larici-populina (strain 98AG31 / pathotype 3-4-7)</name>
    <name type="common">Poplar leaf rust fungus</name>
    <dbReference type="NCBI Taxonomy" id="747676"/>
    <lineage>
        <taxon>Eukaryota</taxon>
        <taxon>Fungi</taxon>
        <taxon>Dikarya</taxon>
        <taxon>Basidiomycota</taxon>
        <taxon>Pucciniomycotina</taxon>
        <taxon>Pucciniomycetes</taxon>
        <taxon>Pucciniales</taxon>
        <taxon>Melampsoraceae</taxon>
        <taxon>Melampsora</taxon>
    </lineage>
</organism>
<evidence type="ECO:0000313" key="2">
    <source>
        <dbReference type="EMBL" id="EGG03977.1"/>
    </source>
</evidence>
<accession>F4RUK7</accession>
<evidence type="ECO:0000313" key="3">
    <source>
        <dbReference type="Proteomes" id="UP000001072"/>
    </source>
</evidence>
<dbReference type="KEGG" id="mlr:MELLADRAFT_108875"/>
<feature type="region of interest" description="Disordered" evidence="1">
    <location>
        <begin position="31"/>
        <end position="57"/>
    </location>
</feature>
<evidence type="ECO:0008006" key="4">
    <source>
        <dbReference type="Google" id="ProtNLM"/>
    </source>
</evidence>
<dbReference type="OrthoDB" id="196858at2759"/>
<evidence type="ECO:0000256" key="1">
    <source>
        <dbReference type="SAM" id="MobiDB-lite"/>
    </source>
</evidence>
<proteinExistence type="predicted"/>
<dbReference type="InterPro" id="IPR023393">
    <property type="entry name" value="START-like_dom_sf"/>
</dbReference>
<dbReference type="SUPFAM" id="SSF55961">
    <property type="entry name" value="Bet v1-like"/>
    <property type="match status" value="1"/>
</dbReference>
<dbReference type="EMBL" id="GL883121">
    <property type="protein sequence ID" value="EGG03977.1"/>
    <property type="molecule type" value="Genomic_DNA"/>
</dbReference>
<dbReference type="HOGENOM" id="CLU_1768513_0_0_1"/>
<gene>
    <name evidence="2" type="ORF">MELLADRAFT_108875</name>
</gene>
<sequence>MDGSFEQTHQRYQDTLNKALSEFKSLLSSNQSNQWKPIPPTATQVNPHTPFLDSKPNPRELLNGIVLNPPKLRGMWDNLVDKAQGIEVFDSNTRIVKTDFRLGWLENPRDSITITKTFHEFNTIIDTSTSLLPSVDEPVYLSPTRER</sequence>
<reference evidence="3" key="1">
    <citation type="journal article" date="2011" name="Proc. Natl. Acad. Sci. U.S.A.">
        <title>Obligate biotrophy features unraveled by the genomic analysis of rust fungi.</title>
        <authorList>
            <person name="Duplessis S."/>
            <person name="Cuomo C.A."/>
            <person name="Lin Y.-C."/>
            <person name="Aerts A."/>
            <person name="Tisserant E."/>
            <person name="Veneault-Fourrey C."/>
            <person name="Joly D.L."/>
            <person name="Hacquard S."/>
            <person name="Amselem J."/>
            <person name="Cantarel B.L."/>
            <person name="Chiu R."/>
            <person name="Coutinho P.M."/>
            <person name="Feau N."/>
            <person name="Field M."/>
            <person name="Frey P."/>
            <person name="Gelhaye E."/>
            <person name="Goldberg J."/>
            <person name="Grabherr M.G."/>
            <person name="Kodira C.D."/>
            <person name="Kohler A."/>
            <person name="Kuees U."/>
            <person name="Lindquist E.A."/>
            <person name="Lucas S.M."/>
            <person name="Mago R."/>
            <person name="Mauceli E."/>
            <person name="Morin E."/>
            <person name="Murat C."/>
            <person name="Pangilinan J.L."/>
            <person name="Park R."/>
            <person name="Pearson M."/>
            <person name="Quesneville H."/>
            <person name="Rouhier N."/>
            <person name="Sakthikumar S."/>
            <person name="Salamov A.A."/>
            <person name="Schmutz J."/>
            <person name="Selles B."/>
            <person name="Shapiro H."/>
            <person name="Tanguay P."/>
            <person name="Tuskan G.A."/>
            <person name="Henrissat B."/>
            <person name="Van de Peer Y."/>
            <person name="Rouze P."/>
            <person name="Ellis J.G."/>
            <person name="Dodds P.N."/>
            <person name="Schein J.E."/>
            <person name="Zhong S."/>
            <person name="Hamelin R.C."/>
            <person name="Grigoriev I.V."/>
            <person name="Szabo L.J."/>
            <person name="Martin F."/>
        </authorList>
    </citation>
    <scope>NUCLEOTIDE SEQUENCE [LARGE SCALE GENOMIC DNA]</scope>
    <source>
        <strain evidence="3">98AG31 / pathotype 3-4-7</strain>
    </source>
</reference>
<dbReference type="RefSeq" id="XP_007412770.1">
    <property type="nucleotide sequence ID" value="XM_007412708.1"/>
</dbReference>
<keyword evidence="3" id="KW-1185">Reference proteome</keyword>
<dbReference type="InParanoid" id="F4RUK7"/>